<feature type="transmembrane region" description="Helical" evidence="8">
    <location>
        <begin position="601"/>
        <end position="622"/>
    </location>
</feature>
<evidence type="ECO:0000313" key="12">
    <source>
        <dbReference type="Proteomes" id="UP000595847"/>
    </source>
</evidence>
<dbReference type="EMBL" id="CP073708">
    <property type="protein sequence ID" value="QUO42867.1"/>
    <property type="molecule type" value="Genomic_DNA"/>
</dbReference>
<feature type="transmembrane region" description="Helical" evidence="8">
    <location>
        <begin position="499"/>
        <end position="516"/>
    </location>
</feature>
<dbReference type="GO" id="GO:0004152">
    <property type="term" value="F:dihydroorotate dehydrogenase activity"/>
    <property type="evidence" value="ECO:0007669"/>
    <property type="project" value="TreeGrafter"/>
</dbReference>
<dbReference type="GO" id="GO:0005737">
    <property type="term" value="C:cytoplasm"/>
    <property type="evidence" value="ECO:0007669"/>
    <property type="project" value="InterPro"/>
</dbReference>
<protein>
    <submittedName>
        <fullName evidence="10">Dihydroorotate dehydrogenase</fullName>
    </submittedName>
</protein>
<dbReference type="KEGG" id="bcop:JD108_08245"/>
<keyword evidence="8" id="KW-0472">Membrane</keyword>
<feature type="transmembrane region" description="Helical" evidence="8">
    <location>
        <begin position="663"/>
        <end position="682"/>
    </location>
</feature>
<reference evidence="11" key="2">
    <citation type="submission" date="2021-04" db="EMBL/GenBank/DDBJ databases">
        <title>Brevibacillus composti FJAT-54423, complete genome.</title>
        <authorList>
            <person name="Tang R."/>
        </authorList>
    </citation>
    <scope>NUCLEOTIDE SEQUENCE</scope>
    <source>
        <strain evidence="11">FJAT-54424</strain>
    </source>
</reference>
<evidence type="ECO:0000256" key="2">
    <source>
        <dbReference type="ARBA" id="ARBA00004725"/>
    </source>
</evidence>
<dbReference type="InterPro" id="IPR005720">
    <property type="entry name" value="Dihydroorotate_DH_cat"/>
</dbReference>
<keyword evidence="13" id="KW-1185">Reference proteome</keyword>
<dbReference type="InterPro" id="IPR013785">
    <property type="entry name" value="Aldolase_TIM"/>
</dbReference>
<evidence type="ECO:0000256" key="3">
    <source>
        <dbReference type="ARBA" id="ARBA00022630"/>
    </source>
</evidence>
<dbReference type="AlphaFoldDB" id="A0A7T5JQ77"/>
<feature type="transmembrane region" description="Helical" evidence="8">
    <location>
        <begin position="629"/>
        <end position="651"/>
    </location>
</feature>
<evidence type="ECO:0000313" key="13">
    <source>
        <dbReference type="Proteomes" id="UP000677234"/>
    </source>
</evidence>
<accession>A0A7T5JQ77</accession>
<dbReference type="InterPro" id="IPR050074">
    <property type="entry name" value="DHO_dehydrogenase"/>
</dbReference>
<dbReference type="PANTHER" id="PTHR48109">
    <property type="entry name" value="DIHYDROOROTATE DEHYDROGENASE (QUINONE), MITOCHONDRIAL-RELATED"/>
    <property type="match status" value="1"/>
</dbReference>
<sequence length="684" mass="73937">MPDWSYHTLFRPLLFRLPAIQARRWTLNAIGALAKCPGGPGLIELMGHMQPPASLQRKRLGITFPTPVGLGAGLDPNATALAALSQFGFGYIELGPVTKEPICEERSIERLTSHSSILYPTPMANDGVELLLERLNRMKPIRLPLGARLAFRPGSSPREAAVERRELIERLAPYCQFFTLDTREQTPAAGWDAEGWQEHLALLAGAARVPLLLAMPPDLTWEEAEGWLKPAFQAGIAGVSVSGGISASAGVSAGTPPFQAVAGRGQNPPPPSARIVGGLTREMSLSMVRQIRDHYPDLPIMASGGVTHPSDAQALLSAGADFVQLHSGLVYAGPGLPKRVNEAIWHEQHRQRESEIGQAGSDVTRDGANPSPPSDTASRDMVGEKKGWIAGKWLGFGMMAGGLLALIVALTTVVLPYDEDFLGMSSAELALINPQLLPFMSHDRVSLAGTMISIGLIYYQLSQHGLRRSLHWTRQVLLISGAIGFLSFFLFIGYGYFDILHAVLAALLLPFFVLAMRQPAREPLVPSPPQVHRDGVWRRSLWGQLFFVIIGCGLTGAGLIISAIGVTMVFVPQDLAFLCASPELLQSYNERLIPLIAHDRAGFGGALCSAGLAVLLISLWGFRQGDAWVWWTLFLGGVPGFASGIGIHFAVGYTDFVHLLPAYAGALLFLAALALTYPYFCWKS</sequence>
<feature type="region of interest" description="Disordered" evidence="7">
    <location>
        <begin position="348"/>
        <end position="381"/>
    </location>
</feature>
<reference evidence="10 12" key="1">
    <citation type="submission" date="2020-12" db="EMBL/GenBank/DDBJ databases">
        <title>strain FJAT-54423T represents a novel species of the genus Brevibacillus.</title>
        <authorList>
            <person name="Tang R."/>
        </authorList>
    </citation>
    <scope>NUCLEOTIDE SEQUENCE [LARGE SCALE GENOMIC DNA]</scope>
    <source>
        <strain evidence="10 12">FJAT-54423</strain>
    </source>
</reference>
<feature type="transmembrane region" description="Helical" evidence="8">
    <location>
        <begin position="545"/>
        <end position="571"/>
    </location>
</feature>
<dbReference type="GO" id="GO:0009220">
    <property type="term" value="P:pyrimidine ribonucleotide biosynthetic process"/>
    <property type="evidence" value="ECO:0007669"/>
    <property type="project" value="TreeGrafter"/>
</dbReference>
<keyword evidence="8" id="KW-0812">Transmembrane</keyword>
<evidence type="ECO:0000256" key="6">
    <source>
        <dbReference type="ARBA" id="ARBA00023002"/>
    </source>
</evidence>
<proteinExistence type="predicted"/>
<dbReference type="Gene3D" id="3.20.20.70">
    <property type="entry name" value="Aldolase class I"/>
    <property type="match status" value="1"/>
</dbReference>
<dbReference type="SUPFAM" id="SSF51395">
    <property type="entry name" value="FMN-linked oxidoreductases"/>
    <property type="match status" value="1"/>
</dbReference>
<comment type="pathway">
    <text evidence="2">Pyrimidine metabolism; UMP biosynthesis via de novo pathway.</text>
</comment>
<comment type="cofactor">
    <cofactor evidence="1">
        <name>FMN</name>
        <dbReference type="ChEBI" id="CHEBI:58210"/>
    </cofactor>
</comment>
<evidence type="ECO:0000256" key="8">
    <source>
        <dbReference type="SAM" id="Phobius"/>
    </source>
</evidence>
<keyword evidence="6" id="KW-0560">Oxidoreductase</keyword>
<evidence type="ECO:0000256" key="7">
    <source>
        <dbReference type="SAM" id="MobiDB-lite"/>
    </source>
</evidence>
<evidence type="ECO:0000256" key="5">
    <source>
        <dbReference type="ARBA" id="ARBA00022975"/>
    </source>
</evidence>
<dbReference type="PANTHER" id="PTHR48109:SF4">
    <property type="entry name" value="DIHYDROOROTATE DEHYDROGENASE (QUINONE), MITOCHONDRIAL"/>
    <property type="match status" value="1"/>
</dbReference>
<dbReference type="Proteomes" id="UP000677234">
    <property type="component" value="Chromosome"/>
</dbReference>
<dbReference type="EMBL" id="CP066308">
    <property type="protein sequence ID" value="QQE75841.1"/>
    <property type="molecule type" value="Genomic_DNA"/>
</dbReference>
<dbReference type="Proteomes" id="UP000595847">
    <property type="component" value="Chromosome"/>
</dbReference>
<name>A0A7T5JQ77_9BACL</name>
<keyword evidence="4" id="KW-0288">FMN</keyword>
<gene>
    <name evidence="10" type="ORF">JD108_08245</name>
    <name evidence="11" type="ORF">KDJ56_07925</name>
</gene>
<feature type="transmembrane region" description="Helical" evidence="8">
    <location>
        <begin position="473"/>
        <end position="493"/>
    </location>
</feature>
<feature type="domain" description="Dihydroorotate dehydrogenase catalytic" evidence="9">
    <location>
        <begin position="55"/>
        <end position="344"/>
    </location>
</feature>
<feature type="transmembrane region" description="Helical" evidence="8">
    <location>
        <begin position="445"/>
        <end position="461"/>
    </location>
</feature>
<organism evidence="10 12">
    <name type="scientific">Brevibacillus composti</name>
    <dbReference type="NCBI Taxonomy" id="2796470"/>
    <lineage>
        <taxon>Bacteria</taxon>
        <taxon>Bacillati</taxon>
        <taxon>Bacillota</taxon>
        <taxon>Bacilli</taxon>
        <taxon>Bacillales</taxon>
        <taxon>Paenibacillaceae</taxon>
        <taxon>Brevibacillus</taxon>
    </lineage>
</organism>
<keyword evidence="5" id="KW-0665">Pyrimidine biosynthesis</keyword>
<evidence type="ECO:0000313" key="10">
    <source>
        <dbReference type="EMBL" id="QQE75841.1"/>
    </source>
</evidence>
<evidence type="ECO:0000259" key="9">
    <source>
        <dbReference type="Pfam" id="PF01180"/>
    </source>
</evidence>
<keyword evidence="3" id="KW-0285">Flavoprotein</keyword>
<feature type="transmembrane region" description="Helical" evidence="8">
    <location>
        <begin position="393"/>
        <end position="415"/>
    </location>
</feature>
<dbReference type="Pfam" id="PF01180">
    <property type="entry name" value="DHO_dh"/>
    <property type="match status" value="1"/>
</dbReference>
<evidence type="ECO:0000256" key="4">
    <source>
        <dbReference type="ARBA" id="ARBA00022643"/>
    </source>
</evidence>
<keyword evidence="8" id="KW-1133">Transmembrane helix</keyword>
<evidence type="ECO:0000256" key="1">
    <source>
        <dbReference type="ARBA" id="ARBA00001917"/>
    </source>
</evidence>
<dbReference type="RefSeq" id="WP_198829354.1">
    <property type="nucleotide sequence ID" value="NZ_CP066308.1"/>
</dbReference>
<evidence type="ECO:0000313" key="11">
    <source>
        <dbReference type="EMBL" id="QUO42867.1"/>
    </source>
</evidence>
<dbReference type="GO" id="GO:0006207">
    <property type="term" value="P:'de novo' pyrimidine nucleobase biosynthetic process"/>
    <property type="evidence" value="ECO:0007669"/>
    <property type="project" value="TreeGrafter"/>
</dbReference>